<proteinExistence type="predicted"/>
<evidence type="ECO:0000313" key="1">
    <source>
        <dbReference type="EMBL" id="QZH69372.1"/>
    </source>
</evidence>
<sequence length="204" mass="21695">MLSQLTRKGHPAATVAPSPQVTARTAAMVLIAADTLARVRQRYQQFVGDPRSALDRPTLADSADRFARALAKAFDDAAEQLTKCPPADPAGAASALAAAHAAEYAFDLADQHARRSARRGLYPGGTPPLDARALDLIEEARASLELAAESTDAHIRRNHRLRAQALVASAGVVIPELLEPAWTAISDDPGHVESRAQFCSTKSM</sequence>
<dbReference type="Proteomes" id="UP000825598">
    <property type="component" value="Plasmid unnamed1"/>
</dbReference>
<accession>A0ACD1FQP9</accession>
<keyword evidence="1" id="KW-0614">Plasmid</keyword>
<protein>
    <submittedName>
        <fullName evidence="1">Uncharacterized protein</fullName>
    </submittedName>
</protein>
<evidence type="ECO:0000313" key="2">
    <source>
        <dbReference type="Proteomes" id="UP000825598"/>
    </source>
</evidence>
<dbReference type="EMBL" id="CP081674">
    <property type="protein sequence ID" value="QZH69372.1"/>
    <property type="molecule type" value="Genomic_DNA"/>
</dbReference>
<name>A0ACD1FQP9_MYCFR</name>
<geneLocation type="plasmid" evidence="1 2">
    <name>unnamed1</name>
</geneLocation>
<keyword evidence="2" id="KW-1185">Reference proteome</keyword>
<gene>
    <name evidence="1" type="ORF">K6L26_30695</name>
</gene>
<organism evidence="1 2">
    <name type="scientific">Mycolicibacterium farcinogenes</name>
    <name type="common">Mycobacterium farcinogenes</name>
    <dbReference type="NCBI Taxonomy" id="1802"/>
    <lineage>
        <taxon>Bacteria</taxon>
        <taxon>Bacillati</taxon>
        <taxon>Actinomycetota</taxon>
        <taxon>Actinomycetes</taxon>
        <taxon>Mycobacteriales</taxon>
        <taxon>Mycobacteriaceae</taxon>
        <taxon>Mycolicibacterium</taxon>
    </lineage>
</organism>
<reference evidence="1" key="1">
    <citation type="submission" date="2021-07" db="EMBL/GenBank/DDBJ databases">
        <title>Complete Genome Sequences of Mycobacterium farcinogenes Isolated from Clinical Specimens from Patients in Thailand.</title>
        <authorList>
            <person name="Sodsai P."/>
        </authorList>
    </citation>
    <scope>NUCLEOTIDE SEQUENCE</scope>
    <source>
        <strain evidence="1">BKK/CU-MFGFA-001</strain>
    </source>
</reference>